<dbReference type="GeneID" id="75829912"/>
<name>A0A9P9Y1W7_9HYPO</name>
<dbReference type="SUPFAM" id="SSF51197">
    <property type="entry name" value="Clavaminate synthase-like"/>
    <property type="match status" value="1"/>
</dbReference>
<dbReference type="Gene3D" id="6.10.140.1470">
    <property type="match status" value="1"/>
</dbReference>
<feature type="domain" description="Cupin-like" evidence="1">
    <location>
        <begin position="312"/>
        <end position="431"/>
    </location>
</feature>
<comment type="caution">
    <text evidence="2">The sequence shown here is derived from an EMBL/GenBank/DDBJ whole genome shotgun (WGS) entry which is preliminary data.</text>
</comment>
<sequence>MKFADTNKTNSSSIASKRSVERLYYPNEPHFFRFFVKKPQRRAPLINRGYWLRLRAIDVIISDGSLFVDIDYPHLMRKKRAIVLQTPQLRDLLGTGVTISKDDNDPVLLESAKYCQLACDLRELEALRRTLDSILLLKDAEVLFVAEVSITYMDTASADALIKWASGIGQDHPFAKTMLRHFEKLNTPIKSVQQYPTVDSQRERFKDRGWAQVDIWDLWEAWSSSVFMTSAERMALDQVEPFDEWEELMLFGRHYSVLHAQASSTGVEDTAMEKQAPARSVNKQTRDGFFKGLYCGGLRPDGTLNLDRYTWELDIAKEVVVAHECSDDTEKMDFNSKNFRYVTDQFKKIIEKIQSGGRLYIRSLSTDNPTDQPANLENDFPSLAEDFTLPEELAFVKENLFSSILRISGRVNMWLHYDVMANVYAQVHGSKPTPTSDLSVAVNIFFRDLQDGYSTGRDVYGNRDLAGYEKGRQEVAKIAKSFGQLPADIRRFYLDRLADELRQAAGGDGL</sequence>
<reference evidence="2" key="1">
    <citation type="journal article" date="2021" name="J Fungi (Basel)">
        <title>Genomic and Metabolomic Analyses of the Marine Fungus Emericellopsis cladophorae: Insights into Saltwater Adaptability Mechanisms and Its Biosynthetic Potential.</title>
        <authorList>
            <person name="Goncalves M.F.M."/>
            <person name="Hilario S."/>
            <person name="Van de Peer Y."/>
            <person name="Esteves A.C."/>
            <person name="Alves A."/>
        </authorList>
    </citation>
    <scope>NUCLEOTIDE SEQUENCE</scope>
    <source>
        <strain evidence="2">MUM 19.33</strain>
    </source>
</reference>
<dbReference type="Pfam" id="PF13621">
    <property type="entry name" value="Cupin_8"/>
    <property type="match status" value="1"/>
</dbReference>
<dbReference type="RefSeq" id="XP_051362848.1">
    <property type="nucleotide sequence ID" value="XM_051505676.1"/>
</dbReference>
<dbReference type="PANTHER" id="PTHR46529:SF1">
    <property type="entry name" value="TRNA WYBUTOSINE-SYNTHESIZING PROTEIN 4"/>
    <property type="match status" value="1"/>
</dbReference>
<dbReference type="GO" id="GO:0031591">
    <property type="term" value="P:wybutosine biosynthetic process"/>
    <property type="evidence" value="ECO:0007669"/>
    <property type="project" value="TreeGrafter"/>
</dbReference>
<dbReference type="Gene3D" id="2.60.120.650">
    <property type="entry name" value="Cupin"/>
    <property type="match status" value="1"/>
</dbReference>
<proteinExistence type="predicted"/>
<dbReference type="PANTHER" id="PTHR46529">
    <property type="entry name" value="TRNA WYBUTOSINE-SYNTHESIZING PROTEIN 4"/>
    <property type="match status" value="1"/>
</dbReference>
<keyword evidence="3" id="KW-1185">Reference proteome</keyword>
<evidence type="ECO:0000259" key="1">
    <source>
        <dbReference type="Pfam" id="PF13621"/>
    </source>
</evidence>
<reference evidence="2" key="2">
    <citation type="submission" date="2022-07" db="EMBL/GenBank/DDBJ databases">
        <authorList>
            <person name="Goncalves M.F.M."/>
            <person name="Hilario S."/>
            <person name="Van De Peer Y."/>
            <person name="Esteves A.C."/>
            <person name="Alves A."/>
        </authorList>
    </citation>
    <scope>NUCLEOTIDE SEQUENCE</scope>
    <source>
        <strain evidence="2">MUM 19.33</strain>
    </source>
</reference>
<dbReference type="InterPro" id="IPR041667">
    <property type="entry name" value="Cupin_8"/>
</dbReference>
<evidence type="ECO:0000313" key="2">
    <source>
        <dbReference type="EMBL" id="KAI6781992.1"/>
    </source>
</evidence>
<gene>
    <name evidence="2" type="ORF">J7T54_003411</name>
</gene>
<dbReference type="GO" id="GO:0008175">
    <property type="term" value="F:tRNA methyltransferase activity"/>
    <property type="evidence" value="ECO:0007669"/>
    <property type="project" value="TreeGrafter"/>
</dbReference>
<evidence type="ECO:0000313" key="3">
    <source>
        <dbReference type="Proteomes" id="UP001055219"/>
    </source>
</evidence>
<organism evidence="2 3">
    <name type="scientific">Emericellopsis cladophorae</name>
    <dbReference type="NCBI Taxonomy" id="2686198"/>
    <lineage>
        <taxon>Eukaryota</taxon>
        <taxon>Fungi</taxon>
        <taxon>Dikarya</taxon>
        <taxon>Ascomycota</taxon>
        <taxon>Pezizomycotina</taxon>
        <taxon>Sordariomycetes</taxon>
        <taxon>Hypocreomycetidae</taxon>
        <taxon>Hypocreales</taxon>
        <taxon>Bionectriaceae</taxon>
        <taxon>Emericellopsis</taxon>
    </lineage>
</organism>
<dbReference type="SUPFAM" id="SSF53335">
    <property type="entry name" value="S-adenosyl-L-methionine-dependent methyltransferases"/>
    <property type="match status" value="1"/>
</dbReference>
<dbReference type="InterPro" id="IPR029063">
    <property type="entry name" value="SAM-dependent_MTases_sf"/>
</dbReference>
<dbReference type="Gene3D" id="3.40.50.150">
    <property type="entry name" value="Vaccinia Virus protein VP39"/>
    <property type="match status" value="2"/>
</dbReference>
<dbReference type="AlphaFoldDB" id="A0A9P9Y1W7"/>
<dbReference type="OrthoDB" id="47172at2759"/>
<accession>A0A9P9Y1W7</accession>
<dbReference type="Proteomes" id="UP001055219">
    <property type="component" value="Unassembled WGS sequence"/>
</dbReference>
<dbReference type="GO" id="GO:0030488">
    <property type="term" value="P:tRNA methylation"/>
    <property type="evidence" value="ECO:0007669"/>
    <property type="project" value="TreeGrafter"/>
</dbReference>
<dbReference type="EMBL" id="JAGIXG020000016">
    <property type="protein sequence ID" value="KAI6781992.1"/>
    <property type="molecule type" value="Genomic_DNA"/>
</dbReference>
<protein>
    <recommendedName>
        <fullName evidence="1">Cupin-like domain-containing protein</fullName>
    </recommendedName>
</protein>